<protein>
    <submittedName>
        <fullName evidence="1">Uncharacterized protein</fullName>
    </submittedName>
</protein>
<dbReference type="RefSeq" id="WP_330974215.1">
    <property type="nucleotide sequence ID" value="NZ_JAZGLY010000003.1"/>
</dbReference>
<evidence type="ECO:0000313" key="2">
    <source>
        <dbReference type="Proteomes" id="UP001357452"/>
    </source>
</evidence>
<dbReference type="Proteomes" id="UP001357452">
    <property type="component" value="Unassembled WGS sequence"/>
</dbReference>
<proteinExistence type="predicted"/>
<organism evidence="1 2">
    <name type="scientific">Niabella digestorum</name>
    <dbReference type="NCBI Taxonomy" id="3117701"/>
    <lineage>
        <taxon>Bacteria</taxon>
        <taxon>Pseudomonadati</taxon>
        <taxon>Bacteroidota</taxon>
        <taxon>Chitinophagia</taxon>
        <taxon>Chitinophagales</taxon>
        <taxon>Chitinophagaceae</taxon>
        <taxon>Niabella</taxon>
    </lineage>
</organism>
<name>A0ABU7RFN2_9BACT</name>
<keyword evidence="2" id="KW-1185">Reference proteome</keyword>
<gene>
    <name evidence="1" type="ORF">V2H41_05910</name>
</gene>
<reference evidence="1 2" key="1">
    <citation type="submission" date="2024-01" db="EMBL/GenBank/DDBJ databases">
        <title>Niabella digestum sp. nov., isolated from waste digestion system.</title>
        <authorList>
            <person name="Zhang L."/>
        </authorList>
    </citation>
    <scope>NUCLEOTIDE SEQUENCE [LARGE SCALE GENOMIC DNA]</scope>
    <source>
        <strain evidence="1 2">A18</strain>
    </source>
</reference>
<sequence>MGFILVLVFSFFGGSLYAQTSGSRNVSVTLPAIALLDIEPAGPITLSFTKPTEAGLPLSNPTPNTSKWINYTSAYGTSGSSRIITASINQTIPGINIRLQAAAASGAGGGTRGTPAGVITLTTTPTVIISGIGRSYTGNGVGNGHQLTISVVPNNYSNLSAQTNTQVTVTYTISSN</sequence>
<comment type="caution">
    <text evidence="1">The sequence shown here is derived from an EMBL/GenBank/DDBJ whole genome shotgun (WGS) entry which is preliminary data.</text>
</comment>
<evidence type="ECO:0000313" key="1">
    <source>
        <dbReference type="EMBL" id="MEE6186805.1"/>
    </source>
</evidence>
<dbReference type="EMBL" id="JAZGLY010000003">
    <property type="protein sequence ID" value="MEE6186805.1"/>
    <property type="molecule type" value="Genomic_DNA"/>
</dbReference>
<accession>A0ABU7RFN2</accession>